<dbReference type="InParanoid" id="D6TVW2"/>
<dbReference type="Gene3D" id="3.40.630.30">
    <property type="match status" value="2"/>
</dbReference>
<dbReference type="GO" id="GO:0034069">
    <property type="term" value="F:aminoglycoside N-acetyltransferase activity"/>
    <property type="evidence" value="ECO:0007669"/>
    <property type="project" value="TreeGrafter"/>
</dbReference>
<evidence type="ECO:0000313" key="2">
    <source>
        <dbReference type="EMBL" id="EFH84345.1"/>
    </source>
</evidence>
<dbReference type="InterPro" id="IPR051554">
    <property type="entry name" value="Acetyltransferase_Eis"/>
</dbReference>
<sequence length="388" mass="43926">MSQVTIRQLTDDERFIVSRDLMSYAFRSTPPLPSLEEWSQPDYMKNAAILGLFREEKPLACVAYSTMIQNVRGKLYPNAAVWGVVTHPAARRNGYSRQILNALMHHMHEAGIPFSNLYPFRESFYDRLGYTTFPQTRTVRIPAESFAPLLRKELKGHVELTSNSDGFSTQKAYLAHQHQQTHGMALDPSAKSYGHTSWQATATIGGEPRAMMLYTITGEEEDREMEVPCFFYDDSPGKYLLLAWFARHIDQVKHVKLHLPPTEFPETWLPDLRPMIQAEEAPMARIITVAGIGGLNCGAGEFSARISDPICPWNNGSYHFASIDGTLHVNATTQADCQLTIQGLTALVYGTHDPETFALREWGDSSPELQVRLRTMFTPQLPYLYSRY</sequence>
<proteinExistence type="predicted"/>
<dbReference type="InterPro" id="IPR036527">
    <property type="entry name" value="SCP2_sterol-bd_dom_sf"/>
</dbReference>
<feature type="domain" description="N-acetyltransferase" evidence="1">
    <location>
        <begin position="4"/>
        <end position="155"/>
    </location>
</feature>
<dbReference type="CDD" id="cd04301">
    <property type="entry name" value="NAT_SF"/>
    <property type="match status" value="1"/>
</dbReference>
<dbReference type="Proteomes" id="UP000004508">
    <property type="component" value="Unassembled WGS sequence"/>
</dbReference>
<dbReference type="RefSeq" id="WP_007915791.1">
    <property type="nucleotide sequence ID" value="NZ_ADVG01000003.1"/>
</dbReference>
<dbReference type="PROSITE" id="PS51186">
    <property type="entry name" value="GNAT"/>
    <property type="match status" value="1"/>
</dbReference>
<evidence type="ECO:0000259" key="1">
    <source>
        <dbReference type="PROSITE" id="PS51186"/>
    </source>
</evidence>
<dbReference type="GO" id="GO:0030649">
    <property type="term" value="P:aminoglycoside antibiotic catabolic process"/>
    <property type="evidence" value="ECO:0007669"/>
    <property type="project" value="TreeGrafter"/>
</dbReference>
<gene>
    <name evidence="2" type="ORF">Krac_5376</name>
</gene>
<dbReference type="STRING" id="485913.Krac_5376"/>
<evidence type="ECO:0000313" key="3">
    <source>
        <dbReference type="Proteomes" id="UP000004508"/>
    </source>
</evidence>
<organism evidence="2 3">
    <name type="scientific">Ktedonobacter racemifer DSM 44963</name>
    <dbReference type="NCBI Taxonomy" id="485913"/>
    <lineage>
        <taxon>Bacteria</taxon>
        <taxon>Bacillati</taxon>
        <taxon>Chloroflexota</taxon>
        <taxon>Ktedonobacteria</taxon>
        <taxon>Ktedonobacterales</taxon>
        <taxon>Ktedonobacteraceae</taxon>
        <taxon>Ktedonobacter</taxon>
    </lineage>
</organism>
<dbReference type="Pfam" id="PF13527">
    <property type="entry name" value="Acetyltransf_9"/>
    <property type="match status" value="1"/>
</dbReference>
<dbReference type="eggNOG" id="COG4552">
    <property type="taxonomic scope" value="Bacteria"/>
</dbReference>
<dbReference type="Gene3D" id="3.30.1050.10">
    <property type="entry name" value="SCP2 sterol-binding domain"/>
    <property type="match status" value="1"/>
</dbReference>
<protein>
    <submittedName>
        <fullName evidence="2">GCN5-related N-acetyltransferase</fullName>
    </submittedName>
</protein>
<dbReference type="Pfam" id="PF17668">
    <property type="entry name" value="Acetyltransf_17"/>
    <property type="match status" value="1"/>
</dbReference>
<name>D6TVW2_KTERA</name>
<dbReference type="InterPro" id="IPR000182">
    <property type="entry name" value="GNAT_dom"/>
</dbReference>
<accession>D6TVW2</accession>
<dbReference type="SUPFAM" id="SSF55718">
    <property type="entry name" value="SCP-like"/>
    <property type="match status" value="1"/>
</dbReference>
<dbReference type="PANTHER" id="PTHR37817">
    <property type="entry name" value="N-ACETYLTRANSFERASE EIS"/>
    <property type="match status" value="1"/>
</dbReference>
<keyword evidence="3" id="KW-1185">Reference proteome</keyword>
<dbReference type="InterPro" id="IPR041380">
    <property type="entry name" value="Acetyltransf_17"/>
</dbReference>
<reference evidence="2 3" key="1">
    <citation type="journal article" date="2011" name="Stand. Genomic Sci.">
        <title>Non-contiguous finished genome sequence and contextual data of the filamentous soil bacterium Ktedonobacter racemifer type strain (SOSP1-21).</title>
        <authorList>
            <person name="Chang Y.J."/>
            <person name="Land M."/>
            <person name="Hauser L."/>
            <person name="Chertkov O."/>
            <person name="Del Rio T.G."/>
            <person name="Nolan M."/>
            <person name="Copeland A."/>
            <person name="Tice H."/>
            <person name="Cheng J.F."/>
            <person name="Lucas S."/>
            <person name="Han C."/>
            <person name="Goodwin L."/>
            <person name="Pitluck S."/>
            <person name="Ivanova N."/>
            <person name="Ovchinikova G."/>
            <person name="Pati A."/>
            <person name="Chen A."/>
            <person name="Palaniappan K."/>
            <person name="Mavromatis K."/>
            <person name="Liolios K."/>
            <person name="Brettin T."/>
            <person name="Fiebig A."/>
            <person name="Rohde M."/>
            <person name="Abt B."/>
            <person name="Goker M."/>
            <person name="Detter J.C."/>
            <person name="Woyke T."/>
            <person name="Bristow J."/>
            <person name="Eisen J.A."/>
            <person name="Markowitz V."/>
            <person name="Hugenholtz P."/>
            <person name="Kyrpides N.C."/>
            <person name="Klenk H.P."/>
            <person name="Lapidus A."/>
        </authorList>
    </citation>
    <scope>NUCLEOTIDE SEQUENCE [LARGE SCALE GENOMIC DNA]</scope>
    <source>
        <strain evidence="3">DSM 44963</strain>
    </source>
</reference>
<dbReference type="SUPFAM" id="SSF55729">
    <property type="entry name" value="Acyl-CoA N-acyltransferases (Nat)"/>
    <property type="match status" value="1"/>
</dbReference>
<dbReference type="PANTHER" id="PTHR37817:SF1">
    <property type="entry name" value="N-ACETYLTRANSFERASE EIS"/>
    <property type="match status" value="1"/>
</dbReference>
<keyword evidence="2" id="KW-0808">Transferase</keyword>
<dbReference type="EMBL" id="ADVG01000003">
    <property type="protein sequence ID" value="EFH84345.1"/>
    <property type="molecule type" value="Genomic_DNA"/>
</dbReference>
<dbReference type="InterPro" id="IPR016181">
    <property type="entry name" value="Acyl_CoA_acyltransferase"/>
</dbReference>
<dbReference type="AlphaFoldDB" id="D6TVW2"/>
<dbReference type="Pfam" id="PF13530">
    <property type="entry name" value="SCP2_2"/>
    <property type="match status" value="1"/>
</dbReference>
<comment type="caution">
    <text evidence="2">The sequence shown here is derived from an EMBL/GenBank/DDBJ whole genome shotgun (WGS) entry which is preliminary data.</text>
</comment>
<dbReference type="OrthoDB" id="9768284at2"/>
<dbReference type="InterPro" id="IPR025559">
    <property type="entry name" value="Eis_dom"/>
</dbReference>